<dbReference type="PANTHER" id="PTHR43760:SF1">
    <property type="entry name" value="ENDORIBONUCLEASE L-PSP_CHORISMATE MUTASE-LIKE DOMAIN-CONTAINING PROTEIN"/>
    <property type="match status" value="1"/>
</dbReference>
<dbReference type="Gene3D" id="3.30.1330.40">
    <property type="entry name" value="RutC-like"/>
    <property type="match status" value="1"/>
</dbReference>
<feature type="domain" description="Endoribonuclease L-PSP/chorismate mutase-like" evidence="1">
    <location>
        <begin position="4"/>
        <end position="130"/>
    </location>
</feature>
<dbReference type="InterPro" id="IPR035959">
    <property type="entry name" value="RutC-like_sf"/>
</dbReference>
<dbReference type="InterPro" id="IPR013813">
    <property type="entry name" value="Endoribo_LPSP/chorism_mut-like"/>
</dbReference>
<gene>
    <name evidence="2" type="ORF">METZ01_LOCUS202720</name>
</gene>
<protein>
    <recommendedName>
        <fullName evidence="1">Endoribonuclease L-PSP/chorismate mutase-like domain-containing protein</fullName>
    </recommendedName>
</protein>
<dbReference type="AlphaFoldDB" id="A0A382EGE7"/>
<evidence type="ECO:0000259" key="1">
    <source>
        <dbReference type="Pfam" id="PF14588"/>
    </source>
</evidence>
<dbReference type="SUPFAM" id="SSF55298">
    <property type="entry name" value="YjgF-like"/>
    <property type="match status" value="1"/>
</dbReference>
<sequence length="153" mass="16248">MEIENRLKEIGIELPPPVKPVANYVTTVQTGNLVFTSGHGPVSVSGELETGQLGTDMTIEEGYQSARLVGLGLISTLKDALGDLDRIKKVVKVVGFVNSTPDFLDHPKVVNGVSDLFVEVFGDKGKHARSAVGMVQLPGGIPVEVEVIVEIEG</sequence>
<accession>A0A382EGE7</accession>
<dbReference type="Pfam" id="PF14588">
    <property type="entry name" value="YjgF_endoribonc"/>
    <property type="match status" value="1"/>
</dbReference>
<name>A0A382EGE7_9ZZZZ</name>
<dbReference type="PANTHER" id="PTHR43760">
    <property type="entry name" value="ENDORIBONUCLEASE-RELATED"/>
    <property type="match status" value="1"/>
</dbReference>
<dbReference type="CDD" id="cd02199">
    <property type="entry name" value="YjgF_YER057c_UK114_like_1"/>
    <property type="match status" value="1"/>
</dbReference>
<evidence type="ECO:0000313" key="2">
    <source>
        <dbReference type="EMBL" id="SVB49866.1"/>
    </source>
</evidence>
<proteinExistence type="predicted"/>
<dbReference type="EMBL" id="UINC01044420">
    <property type="protein sequence ID" value="SVB49866.1"/>
    <property type="molecule type" value="Genomic_DNA"/>
</dbReference>
<reference evidence="2" key="1">
    <citation type="submission" date="2018-05" db="EMBL/GenBank/DDBJ databases">
        <authorList>
            <person name="Lanie J.A."/>
            <person name="Ng W.-L."/>
            <person name="Kazmierczak K.M."/>
            <person name="Andrzejewski T.M."/>
            <person name="Davidsen T.M."/>
            <person name="Wayne K.J."/>
            <person name="Tettelin H."/>
            <person name="Glass J.I."/>
            <person name="Rusch D."/>
            <person name="Podicherti R."/>
            <person name="Tsui H.-C.T."/>
            <person name="Winkler M.E."/>
        </authorList>
    </citation>
    <scope>NUCLEOTIDE SEQUENCE</scope>
</reference>
<organism evidence="2">
    <name type="scientific">marine metagenome</name>
    <dbReference type="NCBI Taxonomy" id="408172"/>
    <lineage>
        <taxon>unclassified sequences</taxon>
        <taxon>metagenomes</taxon>
        <taxon>ecological metagenomes</taxon>
    </lineage>
</organism>